<name>A0A1J1DXA1_9FLAO</name>
<dbReference type="PANTHER" id="PTHR43027">
    <property type="entry name" value="DOXORUBICIN RESISTANCE ABC TRANSPORTER PERMEASE PROTEIN DRRC-RELATED"/>
    <property type="match status" value="1"/>
</dbReference>
<feature type="transmembrane region" description="Helical" evidence="5">
    <location>
        <begin position="92"/>
        <end position="121"/>
    </location>
</feature>
<feature type="domain" description="ABC-2 type transporter transmembrane" evidence="6">
    <location>
        <begin position="8"/>
        <end position="208"/>
    </location>
</feature>
<feature type="transmembrane region" description="Helical" evidence="5">
    <location>
        <begin position="187"/>
        <end position="205"/>
    </location>
</feature>
<evidence type="ECO:0000313" key="8">
    <source>
        <dbReference type="Proteomes" id="UP000243197"/>
    </source>
</evidence>
<feature type="transmembrane region" description="Helical" evidence="5">
    <location>
        <begin position="211"/>
        <end position="230"/>
    </location>
</feature>
<evidence type="ECO:0000256" key="2">
    <source>
        <dbReference type="ARBA" id="ARBA00022692"/>
    </source>
</evidence>
<evidence type="ECO:0000256" key="3">
    <source>
        <dbReference type="ARBA" id="ARBA00022989"/>
    </source>
</evidence>
<evidence type="ECO:0000256" key="1">
    <source>
        <dbReference type="ARBA" id="ARBA00004141"/>
    </source>
</evidence>
<dbReference type="AlphaFoldDB" id="A0A1J1DXA1"/>
<evidence type="ECO:0000259" key="6">
    <source>
        <dbReference type="Pfam" id="PF01061"/>
    </source>
</evidence>
<evidence type="ECO:0000313" key="7">
    <source>
        <dbReference type="EMBL" id="BAV94479.1"/>
    </source>
</evidence>
<keyword evidence="3 5" id="KW-1133">Transmembrane helix</keyword>
<keyword evidence="2 5" id="KW-0812">Transmembrane</keyword>
<feature type="transmembrane region" description="Helical" evidence="5">
    <location>
        <begin position="133"/>
        <end position="156"/>
    </location>
</feature>
<feature type="transmembrane region" description="Helical" evidence="5">
    <location>
        <begin position="50"/>
        <end position="72"/>
    </location>
</feature>
<evidence type="ECO:0000256" key="4">
    <source>
        <dbReference type="ARBA" id="ARBA00023136"/>
    </source>
</evidence>
<dbReference type="Pfam" id="PF01061">
    <property type="entry name" value="ABC2_membrane"/>
    <property type="match status" value="1"/>
</dbReference>
<dbReference type="OrthoDB" id="1079585at2"/>
<dbReference type="PANTHER" id="PTHR43027:SF1">
    <property type="entry name" value="DOXORUBICIN RESISTANCE ABC TRANSPORTER PERMEASE PROTEIN DRRC-RELATED"/>
    <property type="match status" value="1"/>
</dbReference>
<dbReference type="EMBL" id="AP014564">
    <property type="protein sequence ID" value="BAV94479.1"/>
    <property type="molecule type" value="Genomic_DNA"/>
</dbReference>
<keyword evidence="8" id="KW-1185">Reference proteome</keyword>
<feature type="transmembrane region" description="Helical" evidence="5">
    <location>
        <begin position="23"/>
        <end position="43"/>
    </location>
</feature>
<dbReference type="GO" id="GO:0016020">
    <property type="term" value="C:membrane"/>
    <property type="evidence" value="ECO:0007669"/>
    <property type="project" value="UniProtKB-SubCell"/>
</dbReference>
<dbReference type="RefSeq" id="WP_096685496.1">
    <property type="nucleotide sequence ID" value="NZ_AP014564.1"/>
</dbReference>
<comment type="subcellular location">
    <subcellularLocation>
        <location evidence="1">Membrane</location>
        <topology evidence="1">Multi-pass membrane protein</topology>
    </subcellularLocation>
</comment>
<gene>
    <name evidence="7" type="ORF">JBKA6_0466</name>
</gene>
<proteinExistence type="predicted"/>
<keyword evidence="4 5" id="KW-0472">Membrane</keyword>
<accession>A0A1J1DXA1</accession>
<dbReference type="InterPro" id="IPR013525">
    <property type="entry name" value="ABC2_TM"/>
</dbReference>
<sequence>MNKAIRKLFLIQLLSSIRSPESIFYSVIFPPTLFIIFGFSFGVGQGYINFFLSGMIGVTIIGDGLNAIGPVIKLYYSLGIVKYFKSYPLNIIWLFISFILVRMMVVLFSCLILILLSYLFFELSINQMNLTNYIIGGALLFIIYSFLGLLISLYGIDSDKSTLISSFVFFGSMFLSDAYFNISSVNTVFLFISYIFPLKVVLNFMRGNDIHLLWSILWLILVSISFYLVITNTKLKRIQ</sequence>
<dbReference type="GO" id="GO:0140359">
    <property type="term" value="F:ABC-type transporter activity"/>
    <property type="evidence" value="ECO:0007669"/>
    <property type="project" value="InterPro"/>
</dbReference>
<protein>
    <recommendedName>
        <fullName evidence="6">ABC-2 type transporter transmembrane domain-containing protein</fullName>
    </recommendedName>
</protein>
<dbReference type="Proteomes" id="UP000243197">
    <property type="component" value="Chromosome"/>
</dbReference>
<evidence type="ECO:0000256" key="5">
    <source>
        <dbReference type="SAM" id="Phobius"/>
    </source>
</evidence>
<reference evidence="7 8" key="1">
    <citation type="submission" date="2014-03" db="EMBL/GenBank/DDBJ databases">
        <title>complete genome sequence of Flavobacteriaceae bacterium JBKA-6.</title>
        <authorList>
            <person name="Takano T."/>
            <person name="Nakamura Y."/>
            <person name="Takuma S."/>
            <person name="Yasuike M."/>
            <person name="Matsuyama T."/>
            <person name="Sakai T."/>
            <person name="Fujiwara A."/>
            <person name="Kimoto K."/>
            <person name="Fukuda Y."/>
            <person name="Kondo H."/>
            <person name="Hirono I."/>
            <person name="Nakayasu C."/>
        </authorList>
    </citation>
    <scope>NUCLEOTIDE SEQUENCE [LARGE SCALE GENOMIC DNA]</scope>
    <source>
        <strain evidence="7 8">JBKA-6</strain>
    </source>
</reference>
<organism evidence="7 8">
    <name type="scientific">Ichthyobacterium seriolicida</name>
    <dbReference type="NCBI Taxonomy" id="242600"/>
    <lineage>
        <taxon>Bacteria</taxon>
        <taxon>Pseudomonadati</taxon>
        <taxon>Bacteroidota</taxon>
        <taxon>Flavobacteriia</taxon>
        <taxon>Flavobacteriales</taxon>
        <taxon>Ichthyobacteriaceae</taxon>
        <taxon>Ichthyobacterium</taxon>
    </lineage>
</organism>
<dbReference type="KEGG" id="ise:JBKA6_0466"/>
<dbReference type="InterPro" id="IPR052902">
    <property type="entry name" value="ABC-2_transporter"/>
</dbReference>